<dbReference type="GO" id="GO:0005737">
    <property type="term" value="C:cytoplasm"/>
    <property type="evidence" value="ECO:0007669"/>
    <property type="project" value="UniProtKB-SubCell"/>
</dbReference>
<dbReference type="AlphaFoldDB" id="A0A6C0G4Z4"/>
<sequence length="232" mass="25711">MKYIIVTGASRGIGRALSEKLMSTGHHLFCISREINHDLLSLAASKNIPMDYFAADLMHVSELDDLMKRMIRQIDGAVAESIYLINNAAVVQPVDIISRSDPNEIIAHMNINLLAPMVLTSSFMKHTAPFKADKRVMNISSGLSFNLKPMLSCYSTSKAGLETFVKSIAVEQSDVKIMGVRPGATDTRMYEESVITDEHADKIKLAGTGYAADRILTFLFERFEHGKVVKGW</sequence>
<evidence type="ECO:0000256" key="5">
    <source>
        <dbReference type="ARBA" id="ARBA00023002"/>
    </source>
</evidence>
<comment type="similarity">
    <text evidence="2">Belongs to the short-chain dehydrogenases/reductases (SDR) family.</text>
</comment>
<comment type="subcellular location">
    <subcellularLocation>
        <location evidence="1">Cytoplasm</location>
    </subcellularLocation>
</comment>
<dbReference type="Pfam" id="PF00106">
    <property type="entry name" value="adh_short"/>
    <property type="match status" value="1"/>
</dbReference>
<dbReference type="GO" id="GO:0004757">
    <property type="term" value="F:sepiapterin reductase (NADP+) activity"/>
    <property type="evidence" value="ECO:0007669"/>
    <property type="project" value="TreeGrafter"/>
</dbReference>
<dbReference type="EMBL" id="CP048209">
    <property type="protein sequence ID" value="QHT62554.1"/>
    <property type="molecule type" value="Genomic_DNA"/>
</dbReference>
<dbReference type="PROSITE" id="PS00061">
    <property type="entry name" value="ADH_SHORT"/>
    <property type="match status" value="1"/>
</dbReference>
<dbReference type="Gene3D" id="3.40.50.720">
    <property type="entry name" value="NAD(P)-binding Rossmann-like Domain"/>
    <property type="match status" value="1"/>
</dbReference>
<dbReference type="GO" id="GO:0006729">
    <property type="term" value="P:tetrahydrobiopterin biosynthetic process"/>
    <property type="evidence" value="ECO:0007669"/>
    <property type="project" value="TreeGrafter"/>
</dbReference>
<keyword evidence="4" id="KW-0521">NADP</keyword>
<dbReference type="PANTHER" id="PTHR44085:SF2">
    <property type="entry name" value="SEPIAPTERIN REDUCTASE"/>
    <property type="match status" value="1"/>
</dbReference>
<evidence type="ECO:0000256" key="3">
    <source>
        <dbReference type="ARBA" id="ARBA00022490"/>
    </source>
</evidence>
<dbReference type="Proteomes" id="UP000476064">
    <property type="component" value="Chromosome"/>
</dbReference>
<dbReference type="PRINTS" id="PR00081">
    <property type="entry name" value="GDHRDH"/>
</dbReference>
<gene>
    <name evidence="6" type="ORF">GXP70_22945</name>
</gene>
<reference evidence="6 7" key="1">
    <citation type="submission" date="2020-01" db="EMBL/GenBank/DDBJ databases">
        <title>Paenibacillus sp. nov., isolated from tomato rhizosphere.</title>
        <authorList>
            <person name="Weon H.-Y."/>
            <person name="Lee S.A."/>
        </authorList>
    </citation>
    <scope>NUCLEOTIDE SEQUENCE [LARGE SCALE GENOMIC DNA]</scope>
    <source>
        <strain evidence="6 7">12200R-189</strain>
    </source>
</reference>
<name>A0A6C0G4Z4_9BACL</name>
<dbReference type="SUPFAM" id="SSF51735">
    <property type="entry name" value="NAD(P)-binding Rossmann-fold domains"/>
    <property type="match status" value="1"/>
</dbReference>
<proteinExistence type="inferred from homology"/>
<protein>
    <submittedName>
        <fullName evidence="6">SDR family NAD(P)-dependent oxidoreductase</fullName>
    </submittedName>
</protein>
<keyword evidence="5" id="KW-0560">Oxidoreductase</keyword>
<dbReference type="KEGG" id="plyc:GXP70_22945"/>
<dbReference type="InterPro" id="IPR036291">
    <property type="entry name" value="NAD(P)-bd_dom_sf"/>
</dbReference>
<organism evidence="6 7">
    <name type="scientific">Paenibacillus lycopersici</name>
    <dbReference type="NCBI Taxonomy" id="2704462"/>
    <lineage>
        <taxon>Bacteria</taxon>
        <taxon>Bacillati</taxon>
        <taxon>Bacillota</taxon>
        <taxon>Bacilli</taxon>
        <taxon>Bacillales</taxon>
        <taxon>Paenibacillaceae</taxon>
        <taxon>Paenibacillus</taxon>
    </lineage>
</organism>
<dbReference type="PANTHER" id="PTHR44085">
    <property type="entry name" value="SEPIAPTERIN REDUCTASE"/>
    <property type="match status" value="1"/>
</dbReference>
<dbReference type="InterPro" id="IPR020904">
    <property type="entry name" value="Sc_DH/Rdtase_CS"/>
</dbReference>
<evidence type="ECO:0000256" key="2">
    <source>
        <dbReference type="ARBA" id="ARBA00006484"/>
    </source>
</evidence>
<dbReference type="RefSeq" id="WP_162358986.1">
    <property type="nucleotide sequence ID" value="NZ_CP048209.1"/>
</dbReference>
<evidence type="ECO:0000313" key="6">
    <source>
        <dbReference type="EMBL" id="QHT62554.1"/>
    </source>
</evidence>
<accession>A0A6C0G4Z4</accession>
<dbReference type="InterPro" id="IPR002347">
    <property type="entry name" value="SDR_fam"/>
</dbReference>
<evidence type="ECO:0000256" key="1">
    <source>
        <dbReference type="ARBA" id="ARBA00004496"/>
    </source>
</evidence>
<dbReference type="InterPro" id="IPR051721">
    <property type="entry name" value="Biopterin_syn/organic_redct"/>
</dbReference>
<keyword evidence="3" id="KW-0963">Cytoplasm</keyword>
<keyword evidence="7" id="KW-1185">Reference proteome</keyword>
<evidence type="ECO:0000256" key="4">
    <source>
        <dbReference type="ARBA" id="ARBA00022857"/>
    </source>
</evidence>
<evidence type="ECO:0000313" key="7">
    <source>
        <dbReference type="Proteomes" id="UP000476064"/>
    </source>
</evidence>